<dbReference type="Pfam" id="PF00685">
    <property type="entry name" value="Sulfotransfer_1"/>
    <property type="match status" value="1"/>
</dbReference>
<dbReference type="Proteomes" id="UP001530377">
    <property type="component" value="Unassembled WGS sequence"/>
</dbReference>
<dbReference type="InterPro" id="IPR000863">
    <property type="entry name" value="Sulfotransferase_dom"/>
</dbReference>
<sequence>MDDDEGKRRVTLDTTILLTPPPASLPPSSSSSTGNAPPGLGSNPPIYRYEDLPVPWWFNPSTALLYKNVDVMEDDVVLSSGVKMGTTWLARILVMLMHDDDGGERDRDVDYACDDAGGPTSSLSSDDRAAASADVVVVPAPSPSSTTTTTVAASFPGRYGQTYPDATYPSRIEKSLDSHGIYDRIPNGRDVADAMFGDFVWTDLLDMPRPRLFVSHLFGRRYLPRMLFDGKHDDGDVGGDAGDDDAEDGTGGYKDSRKLTRRRRGKGRLIVLVRNLKDTLISLHNFRGTAIDGMLGNEHGPGSYHRFINLESCPNAMGSAFHWIRRNDEAVNDIGPDRAMVVYYERLVLDFVGELRRINAFLGLRHLTDERASAIEGSCSIESMRDDVDLRVRANCRRGGVCGWKDVAELNDDEHWSRFDDVFDEVLGGVKIAEPLRSYQTR</sequence>
<dbReference type="GO" id="GO:0016740">
    <property type="term" value="F:transferase activity"/>
    <property type="evidence" value="ECO:0007669"/>
    <property type="project" value="UniProtKB-KW"/>
</dbReference>
<keyword evidence="2" id="KW-0808">Transferase</keyword>
<reference evidence="5 6" key="1">
    <citation type="submission" date="2024-10" db="EMBL/GenBank/DDBJ databases">
        <title>Updated reference genomes for cyclostephanoid diatoms.</title>
        <authorList>
            <person name="Roberts W.R."/>
            <person name="Alverson A.J."/>
        </authorList>
    </citation>
    <scope>NUCLEOTIDE SEQUENCE [LARGE SCALE GENOMIC DNA]</scope>
    <source>
        <strain evidence="5 6">AJA228-03</strain>
    </source>
</reference>
<protein>
    <recommendedName>
        <fullName evidence="4">Sulfotransferase domain-containing protein</fullName>
    </recommendedName>
</protein>
<feature type="compositionally biased region" description="Basic and acidic residues" evidence="3">
    <location>
        <begin position="1"/>
        <end position="11"/>
    </location>
</feature>
<organism evidence="5 6">
    <name type="scientific">Cyclostephanos tholiformis</name>
    <dbReference type="NCBI Taxonomy" id="382380"/>
    <lineage>
        <taxon>Eukaryota</taxon>
        <taxon>Sar</taxon>
        <taxon>Stramenopiles</taxon>
        <taxon>Ochrophyta</taxon>
        <taxon>Bacillariophyta</taxon>
        <taxon>Coscinodiscophyceae</taxon>
        <taxon>Thalassiosirophycidae</taxon>
        <taxon>Stephanodiscales</taxon>
        <taxon>Stephanodiscaceae</taxon>
        <taxon>Cyclostephanos</taxon>
    </lineage>
</organism>
<evidence type="ECO:0000256" key="2">
    <source>
        <dbReference type="ARBA" id="ARBA00022679"/>
    </source>
</evidence>
<feature type="region of interest" description="Disordered" evidence="3">
    <location>
        <begin position="238"/>
        <end position="258"/>
    </location>
</feature>
<proteinExistence type="inferred from homology"/>
<evidence type="ECO:0000259" key="4">
    <source>
        <dbReference type="Pfam" id="PF00685"/>
    </source>
</evidence>
<name>A0ABD3RWQ9_9STRA</name>
<feature type="domain" description="Sulfotransferase" evidence="4">
    <location>
        <begin position="267"/>
        <end position="429"/>
    </location>
</feature>
<dbReference type="EMBL" id="JALLPB020000139">
    <property type="protein sequence ID" value="KAL3816621.1"/>
    <property type="molecule type" value="Genomic_DNA"/>
</dbReference>
<evidence type="ECO:0000256" key="3">
    <source>
        <dbReference type="SAM" id="MobiDB-lite"/>
    </source>
</evidence>
<gene>
    <name evidence="5" type="ORF">ACHAXA_004803</name>
</gene>
<comment type="similarity">
    <text evidence="1">Belongs to the sulfotransferase 1 family.</text>
</comment>
<evidence type="ECO:0000313" key="6">
    <source>
        <dbReference type="Proteomes" id="UP001530377"/>
    </source>
</evidence>
<feature type="compositionally biased region" description="Low complexity" evidence="3">
    <location>
        <begin position="26"/>
        <end position="39"/>
    </location>
</feature>
<dbReference type="AlphaFoldDB" id="A0ABD3RWQ9"/>
<keyword evidence="6" id="KW-1185">Reference proteome</keyword>
<dbReference type="InterPro" id="IPR027417">
    <property type="entry name" value="P-loop_NTPase"/>
</dbReference>
<evidence type="ECO:0000256" key="1">
    <source>
        <dbReference type="ARBA" id="ARBA00005771"/>
    </source>
</evidence>
<comment type="caution">
    <text evidence="5">The sequence shown here is derived from an EMBL/GenBank/DDBJ whole genome shotgun (WGS) entry which is preliminary data.</text>
</comment>
<evidence type="ECO:0000313" key="5">
    <source>
        <dbReference type="EMBL" id="KAL3816621.1"/>
    </source>
</evidence>
<dbReference type="Gene3D" id="3.40.50.300">
    <property type="entry name" value="P-loop containing nucleotide triphosphate hydrolases"/>
    <property type="match status" value="1"/>
</dbReference>
<accession>A0ABD3RWQ9</accession>
<dbReference type="SUPFAM" id="SSF52540">
    <property type="entry name" value="P-loop containing nucleoside triphosphate hydrolases"/>
    <property type="match status" value="1"/>
</dbReference>
<feature type="region of interest" description="Disordered" evidence="3">
    <location>
        <begin position="1"/>
        <end position="39"/>
    </location>
</feature>
<dbReference type="PANTHER" id="PTHR11783">
    <property type="entry name" value="SULFOTRANSFERASE SULT"/>
    <property type="match status" value="1"/>
</dbReference>